<keyword evidence="3" id="KW-1185">Reference proteome</keyword>
<protein>
    <recommendedName>
        <fullName evidence="4">Outer membrane protein beta-barrel domain-containing protein</fullName>
    </recommendedName>
</protein>
<evidence type="ECO:0000313" key="2">
    <source>
        <dbReference type="EMBL" id="ANU63034.1"/>
    </source>
</evidence>
<dbReference type="KEGG" id="pary:A4V02_04440"/>
<evidence type="ECO:0000256" key="1">
    <source>
        <dbReference type="SAM" id="SignalP"/>
    </source>
</evidence>
<dbReference type="AlphaFoldDB" id="A0A1B1S8B2"/>
<dbReference type="Proteomes" id="UP000186351">
    <property type="component" value="Chromosome"/>
</dbReference>
<feature type="signal peptide" evidence="1">
    <location>
        <begin position="1"/>
        <end position="24"/>
    </location>
</feature>
<evidence type="ECO:0008006" key="4">
    <source>
        <dbReference type="Google" id="ProtNLM"/>
    </source>
</evidence>
<reference evidence="3" key="1">
    <citation type="submission" date="2016-04" db="EMBL/GenBank/DDBJ databases">
        <title>Complete Genome Sequences of Twelve Strains of a Stable Defined Moderately Diverse Mouse Microbiota 2 (sDMDMm2).</title>
        <authorList>
            <person name="Uchimura Y."/>
            <person name="Wyss M."/>
            <person name="Brugiroux S."/>
            <person name="Limenitakis J.P."/>
            <person name="Stecher B."/>
            <person name="McCoy K.D."/>
            <person name="Macpherson A.J."/>
        </authorList>
    </citation>
    <scope>NUCLEOTIDE SEQUENCE [LARGE SCALE GENOMIC DNA]</scope>
    <source>
        <strain evidence="3">YL27</strain>
    </source>
</reference>
<sequence>MNRTMKAYILTFVICLAAPLAGFAQREVPDTISLRCDSLAKSINIGGLVKSDNLTSYIGPTFQYAPENTPLVDNSASVPLKLNIPDFTFAPGQASIFRWTNGEFIASGGTTVYPGLMQIDSGALRVFHRFGNFDIYVGGKVNKYGFFRGIHTQYGVDGSITYNLSPTTSFTAFGTYYFGRPPMIGGGLPMPPAMVGYYDTSKFGGYVNQSLGERFGVLVGGQTVQQVYTREYRPEPIVTPYVKVGTGKKKVAIGLPVGQILHGILTR</sequence>
<name>A0A1B1S8B2_9BACT</name>
<organism evidence="2 3">
    <name type="scientific">Muribaculum intestinale</name>
    <dbReference type="NCBI Taxonomy" id="1796646"/>
    <lineage>
        <taxon>Bacteria</taxon>
        <taxon>Pseudomonadati</taxon>
        <taxon>Bacteroidota</taxon>
        <taxon>Bacteroidia</taxon>
        <taxon>Bacteroidales</taxon>
        <taxon>Muribaculaceae</taxon>
        <taxon>Muribaculum</taxon>
    </lineage>
</organism>
<gene>
    <name evidence="2" type="ORF">A4V02_04440</name>
</gene>
<proteinExistence type="predicted"/>
<feature type="chain" id="PRO_5008529352" description="Outer membrane protein beta-barrel domain-containing protein" evidence="1">
    <location>
        <begin position="25"/>
        <end position="267"/>
    </location>
</feature>
<dbReference type="EMBL" id="CP015402">
    <property type="protein sequence ID" value="ANU63034.1"/>
    <property type="molecule type" value="Genomic_DNA"/>
</dbReference>
<keyword evidence="1" id="KW-0732">Signal</keyword>
<dbReference type="STRING" id="1796646.A4V02_04440"/>
<accession>A0A1Z2XKD8</accession>
<accession>A0A1B1S8B2</accession>
<evidence type="ECO:0000313" key="3">
    <source>
        <dbReference type="Proteomes" id="UP000186351"/>
    </source>
</evidence>